<evidence type="ECO:0000313" key="1">
    <source>
        <dbReference type="EMBL" id="MDR6222895.1"/>
    </source>
</evidence>
<keyword evidence="2" id="KW-1185">Reference proteome</keyword>
<name>A0AA90TZR3_9EURY</name>
<dbReference type="Proteomes" id="UP001185015">
    <property type="component" value="Unassembled WGS sequence"/>
</dbReference>
<proteinExistence type="predicted"/>
<reference evidence="1 2" key="1">
    <citation type="submission" date="2023-07" db="EMBL/GenBank/DDBJ databases">
        <title>Genomic Encyclopedia of Type Strains, Phase IV (KMG-IV): sequencing the most valuable type-strain genomes for metagenomic binning, comparative biology and taxonomic classification.</title>
        <authorList>
            <person name="Goeker M."/>
        </authorList>
    </citation>
    <scope>NUCLEOTIDE SEQUENCE [LARGE SCALE GENOMIC DNA]</scope>
    <source>
        <strain evidence="1 2">DSM 17273</strain>
    </source>
</reference>
<sequence>MVDEKLIDTSADKLKLLLKDLFQFENNDLDFGIYRIINIKKKEISEFINKDLFEIINEKIKTVGDNSELKSNLEALKTVIESDFGCEILEAKQKYAELPKVQSYLEKEKEMNQVDKENDIEEEIYDDIISFFSRYYDKGDFISKRRYSKDAKYAIPYNGEEVYLHWANNDQYYIKTGENFNNYSFKANAIKVDFEVTSEEVDIEKNNIKDSENKFFIFNEAEYDSRTKHLNVTFGYRGLTGEEENIIKDITSKKRIGKDEVNQHNLIQINERIAIYGLSDLQKKHMKMDGEKSEKSELEWHLNKYSTKNTSDYFIHKDLKKFLNQELDFYIKNEILHIDDIDSKDDFDVNLRKIKVFKEISLKIIEFLAQVEEFQKKLWEKRSLSFQLIIV</sequence>
<organism evidence="1 2">
    <name type="scientific">Methanococcoides alaskense</name>
    <dbReference type="NCBI Taxonomy" id="325778"/>
    <lineage>
        <taxon>Archaea</taxon>
        <taxon>Methanobacteriati</taxon>
        <taxon>Methanobacteriota</taxon>
        <taxon>Stenosarchaea group</taxon>
        <taxon>Methanomicrobia</taxon>
        <taxon>Methanosarcinales</taxon>
        <taxon>Methanosarcinaceae</taxon>
        <taxon>Methanococcoides</taxon>
    </lineage>
</organism>
<accession>A0AA90TZR3</accession>
<dbReference type="AlphaFoldDB" id="A0AA90TZR3"/>
<gene>
    <name evidence="1" type="ORF">J2750_001355</name>
</gene>
<comment type="caution">
    <text evidence="1">The sequence shown here is derived from an EMBL/GenBank/DDBJ whole genome shotgun (WGS) entry which is preliminary data.</text>
</comment>
<dbReference type="RefSeq" id="WP_270096809.1">
    <property type="nucleotide sequence ID" value="NZ_JAQFFK010000005.1"/>
</dbReference>
<protein>
    <submittedName>
        <fullName evidence="1">Uncharacterized protein YqgV (UPF0045/DUF77 family)</fullName>
    </submittedName>
</protein>
<dbReference type="EMBL" id="JAVDQI010000004">
    <property type="protein sequence ID" value="MDR6222895.1"/>
    <property type="molecule type" value="Genomic_DNA"/>
</dbReference>
<evidence type="ECO:0000313" key="2">
    <source>
        <dbReference type="Proteomes" id="UP001185015"/>
    </source>
</evidence>